<dbReference type="GO" id="GO:0008235">
    <property type="term" value="F:metalloexopeptidase activity"/>
    <property type="evidence" value="ECO:0007669"/>
    <property type="project" value="TreeGrafter"/>
</dbReference>
<keyword evidence="1" id="KW-0645">Protease</keyword>
<keyword evidence="2" id="KW-0479">Metal-binding</keyword>
<dbReference type="Pfam" id="PF14464">
    <property type="entry name" value="Prok-JAB"/>
    <property type="match status" value="1"/>
</dbReference>
<dbReference type="AlphaFoldDB" id="A0A6G6UL23"/>
<keyword evidence="4" id="KW-0862">Zinc</keyword>
<dbReference type="InterPro" id="IPR028090">
    <property type="entry name" value="JAB_dom_prok"/>
</dbReference>
<dbReference type="Gene3D" id="3.40.140.10">
    <property type="entry name" value="Cytidine Deaminase, domain 2"/>
    <property type="match status" value="1"/>
</dbReference>
<dbReference type="EMBL" id="WEIK01000024">
    <property type="protein sequence ID" value="MVF51959.1"/>
    <property type="molecule type" value="Genomic_DNA"/>
</dbReference>
<dbReference type="CDD" id="cd08070">
    <property type="entry name" value="MPN_like"/>
    <property type="match status" value="1"/>
</dbReference>
<name>A0A6G6UL23_9PSED</name>
<gene>
    <name evidence="6" type="ORF">F9Z43_22175</name>
</gene>
<dbReference type="SMART" id="SM00232">
    <property type="entry name" value="JAB_MPN"/>
    <property type="match status" value="1"/>
</dbReference>
<organism evidence="6 7">
    <name type="scientific">Pseudomonas monteilii</name>
    <dbReference type="NCBI Taxonomy" id="76759"/>
    <lineage>
        <taxon>Bacteria</taxon>
        <taxon>Pseudomonadati</taxon>
        <taxon>Pseudomonadota</taxon>
        <taxon>Gammaproteobacteria</taxon>
        <taxon>Pseudomonadales</taxon>
        <taxon>Pseudomonadaceae</taxon>
        <taxon>Pseudomonas</taxon>
    </lineage>
</organism>
<dbReference type="PANTHER" id="PTHR34858:SF1">
    <property type="entry name" value="CYSO-CYSTEINE PEPTIDASE"/>
    <property type="match status" value="1"/>
</dbReference>
<keyword evidence="3" id="KW-0378">Hydrolase</keyword>
<evidence type="ECO:0000313" key="6">
    <source>
        <dbReference type="EMBL" id="MVF51959.1"/>
    </source>
</evidence>
<accession>A0A6G6UL23</accession>
<reference evidence="6 7" key="1">
    <citation type="submission" date="2019-10" db="EMBL/GenBank/DDBJ databases">
        <title>XDR Pseudomonas monteilii producing IMP-16 from LCR.</title>
        <authorList>
            <person name="Ballaben A."/>
            <person name="Doi Y."/>
        </authorList>
    </citation>
    <scope>NUCLEOTIDE SEQUENCE [LARGE SCALE GENOMIC DNA]</scope>
    <source>
        <strain evidence="6 7">597/14</strain>
    </source>
</reference>
<dbReference type="InterPro" id="IPR000555">
    <property type="entry name" value="JAMM/MPN+_dom"/>
</dbReference>
<proteinExistence type="predicted"/>
<dbReference type="InterPro" id="IPR051929">
    <property type="entry name" value="VirAsm_ModProt"/>
</dbReference>
<evidence type="ECO:0000256" key="1">
    <source>
        <dbReference type="ARBA" id="ARBA00022670"/>
    </source>
</evidence>
<evidence type="ECO:0000256" key="3">
    <source>
        <dbReference type="ARBA" id="ARBA00022801"/>
    </source>
</evidence>
<evidence type="ECO:0000256" key="4">
    <source>
        <dbReference type="ARBA" id="ARBA00022833"/>
    </source>
</evidence>
<dbReference type="PANTHER" id="PTHR34858">
    <property type="entry name" value="CYSO-CYSTEINE PEPTIDASE"/>
    <property type="match status" value="1"/>
</dbReference>
<dbReference type="PROSITE" id="PS50249">
    <property type="entry name" value="MPN"/>
    <property type="match status" value="1"/>
</dbReference>
<dbReference type="GO" id="GO:0008270">
    <property type="term" value="F:zinc ion binding"/>
    <property type="evidence" value="ECO:0007669"/>
    <property type="project" value="TreeGrafter"/>
</dbReference>
<evidence type="ECO:0000256" key="5">
    <source>
        <dbReference type="ARBA" id="ARBA00023049"/>
    </source>
</evidence>
<comment type="caution">
    <text evidence="6">The sequence shown here is derived from an EMBL/GenBank/DDBJ whole genome shotgun (WGS) entry which is preliminary data.</text>
</comment>
<protein>
    <submittedName>
        <fullName evidence="6">M67 family metallopeptidase</fullName>
    </submittedName>
</protein>
<dbReference type="InterPro" id="IPR037518">
    <property type="entry name" value="MPN"/>
</dbReference>
<dbReference type="GO" id="GO:0006508">
    <property type="term" value="P:proteolysis"/>
    <property type="evidence" value="ECO:0007669"/>
    <property type="project" value="UniProtKB-KW"/>
</dbReference>
<evidence type="ECO:0000256" key="2">
    <source>
        <dbReference type="ARBA" id="ARBA00022723"/>
    </source>
</evidence>
<evidence type="ECO:0000313" key="7">
    <source>
        <dbReference type="Proteomes" id="UP000440965"/>
    </source>
</evidence>
<sequence length="141" mass="15986">MLIISRALLDAAIAHAQQQHPLEACGVMPGRQGTDRPSRWVPMVNHAGSQTFFQFEPREQLRVWREMDAQQEEPVVIYHSHTSSDAYPSRADIDFANEPHTHYLILSTVSGCEYPVRSYRIANGQVIEESLRIVDVDTRAA</sequence>
<keyword evidence="5" id="KW-0482">Metalloprotease</keyword>
<dbReference type="Proteomes" id="UP000440965">
    <property type="component" value="Unassembled WGS sequence"/>
</dbReference>
<dbReference type="SUPFAM" id="SSF102712">
    <property type="entry name" value="JAB1/MPN domain"/>
    <property type="match status" value="1"/>
</dbReference>
<dbReference type="RefSeq" id="WP_156867909.1">
    <property type="nucleotide sequence ID" value="NZ_AP022473.1"/>
</dbReference>